<dbReference type="AlphaFoldDB" id="A0A2P5C5V2"/>
<evidence type="ECO:0000259" key="5">
    <source>
        <dbReference type="Pfam" id="PF13947"/>
    </source>
</evidence>
<keyword evidence="2 4" id="KW-0732">Signal</keyword>
<keyword evidence="6" id="KW-0418">Kinase</keyword>
<evidence type="ECO:0000256" key="4">
    <source>
        <dbReference type="SAM" id="SignalP"/>
    </source>
</evidence>
<dbReference type="OrthoDB" id="1166470at2759"/>
<dbReference type="STRING" id="3476.A0A2P5C5V2"/>
<dbReference type="GO" id="GO:0030247">
    <property type="term" value="F:polysaccharide binding"/>
    <property type="evidence" value="ECO:0007669"/>
    <property type="project" value="InterPro"/>
</dbReference>
<sequence length="129" mass="14436">MKLFLTTIITCLVINITPTKQSNYSNQEVPIIAKPNCLPHCGNVSIPFPFGIGSDRFFNKWFEIVCENTTSGSHRPFLKQITGVEVLNISIDDSVLQTENPIHFFDCPDKESPRPNKPGPLSLTRSPFS</sequence>
<feature type="signal peptide" evidence="4">
    <location>
        <begin position="1"/>
        <end position="21"/>
    </location>
</feature>
<dbReference type="InterPro" id="IPR025287">
    <property type="entry name" value="WAK_GUB"/>
</dbReference>
<dbReference type="EMBL" id="JXTB01000171">
    <property type="protein sequence ID" value="PON56423.1"/>
    <property type="molecule type" value="Genomic_DNA"/>
</dbReference>
<keyword evidence="7" id="KW-1185">Reference proteome</keyword>
<dbReference type="GO" id="GO:0016020">
    <property type="term" value="C:membrane"/>
    <property type="evidence" value="ECO:0007669"/>
    <property type="project" value="UniProtKB-SubCell"/>
</dbReference>
<accession>A0A2P5C5V2</accession>
<dbReference type="Proteomes" id="UP000237105">
    <property type="component" value="Unassembled WGS sequence"/>
</dbReference>
<proteinExistence type="predicted"/>
<feature type="region of interest" description="Disordered" evidence="3">
    <location>
        <begin position="106"/>
        <end position="129"/>
    </location>
</feature>
<evidence type="ECO:0000313" key="7">
    <source>
        <dbReference type="Proteomes" id="UP000237105"/>
    </source>
</evidence>
<reference evidence="7" key="1">
    <citation type="submission" date="2016-06" db="EMBL/GenBank/DDBJ databases">
        <title>Parallel loss of symbiosis genes in relatives of nitrogen-fixing non-legume Parasponia.</title>
        <authorList>
            <person name="Van Velzen R."/>
            <person name="Holmer R."/>
            <person name="Bu F."/>
            <person name="Rutten L."/>
            <person name="Van Zeijl A."/>
            <person name="Liu W."/>
            <person name="Santuari L."/>
            <person name="Cao Q."/>
            <person name="Sharma T."/>
            <person name="Shen D."/>
            <person name="Roswanjaya Y."/>
            <person name="Wardhani T."/>
            <person name="Kalhor M.S."/>
            <person name="Jansen J."/>
            <person name="Van den Hoogen J."/>
            <person name="Gungor B."/>
            <person name="Hartog M."/>
            <person name="Hontelez J."/>
            <person name="Verver J."/>
            <person name="Yang W.-C."/>
            <person name="Schijlen E."/>
            <person name="Repin R."/>
            <person name="Schilthuizen M."/>
            <person name="Schranz E."/>
            <person name="Heidstra R."/>
            <person name="Miyata K."/>
            <person name="Fedorova E."/>
            <person name="Kohlen W."/>
            <person name="Bisseling T."/>
            <person name="Smit S."/>
            <person name="Geurts R."/>
        </authorList>
    </citation>
    <scope>NUCLEOTIDE SEQUENCE [LARGE SCALE GENOMIC DNA]</scope>
    <source>
        <strain evidence="7">cv. WU1-14</strain>
    </source>
</reference>
<gene>
    <name evidence="6" type="ORF">PanWU01x14_181160</name>
</gene>
<name>A0A2P5C5V2_PARAD</name>
<evidence type="ECO:0000256" key="3">
    <source>
        <dbReference type="SAM" id="MobiDB-lite"/>
    </source>
</evidence>
<dbReference type="GO" id="GO:0016301">
    <property type="term" value="F:kinase activity"/>
    <property type="evidence" value="ECO:0007669"/>
    <property type="project" value="UniProtKB-KW"/>
</dbReference>
<keyword evidence="6" id="KW-0808">Transferase</keyword>
<organism evidence="6 7">
    <name type="scientific">Parasponia andersonii</name>
    <name type="common">Sponia andersonii</name>
    <dbReference type="NCBI Taxonomy" id="3476"/>
    <lineage>
        <taxon>Eukaryota</taxon>
        <taxon>Viridiplantae</taxon>
        <taxon>Streptophyta</taxon>
        <taxon>Embryophyta</taxon>
        <taxon>Tracheophyta</taxon>
        <taxon>Spermatophyta</taxon>
        <taxon>Magnoliopsida</taxon>
        <taxon>eudicotyledons</taxon>
        <taxon>Gunneridae</taxon>
        <taxon>Pentapetalae</taxon>
        <taxon>rosids</taxon>
        <taxon>fabids</taxon>
        <taxon>Rosales</taxon>
        <taxon>Cannabaceae</taxon>
        <taxon>Parasponia</taxon>
    </lineage>
</organism>
<dbReference type="Pfam" id="PF13947">
    <property type="entry name" value="GUB_WAK_bind"/>
    <property type="match status" value="1"/>
</dbReference>
<evidence type="ECO:0000256" key="2">
    <source>
        <dbReference type="ARBA" id="ARBA00022729"/>
    </source>
</evidence>
<protein>
    <submittedName>
        <fullName evidence="6">Wall-associated receptor kinase, galacturonan-binding domain containing protein</fullName>
    </submittedName>
</protein>
<feature type="domain" description="Wall-associated receptor kinase galacturonan-binding" evidence="5">
    <location>
        <begin position="37"/>
        <end position="96"/>
    </location>
</feature>
<comment type="subcellular location">
    <subcellularLocation>
        <location evidence="1">Membrane</location>
        <topology evidence="1">Single-pass membrane protein</topology>
    </subcellularLocation>
</comment>
<comment type="caution">
    <text evidence="6">The sequence shown here is derived from an EMBL/GenBank/DDBJ whole genome shotgun (WGS) entry which is preliminary data.</text>
</comment>
<evidence type="ECO:0000313" key="6">
    <source>
        <dbReference type="EMBL" id="PON56423.1"/>
    </source>
</evidence>
<dbReference type="PANTHER" id="PTHR33491">
    <property type="entry name" value="OSJNBA0016N04.9 PROTEIN"/>
    <property type="match status" value="1"/>
</dbReference>
<evidence type="ECO:0000256" key="1">
    <source>
        <dbReference type="ARBA" id="ARBA00004167"/>
    </source>
</evidence>
<keyword evidence="6" id="KW-0675">Receptor</keyword>
<feature type="chain" id="PRO_5015103515" evidence="4">
    <location>
        <begin position="22"/>
        <end position="129"/>
    </location>
</feature>